<evidence type="ECO:0000313" key="11">
    <source>
        <dbReference type="EMBL" id="CAD9666157.1"/>
    </source>
</evidence>
<feature type="signal peptide" evidence="9">
    <location>
        <begin position="1"/>
        <end position="24"/>
    </location>
</feature>
<dbReference type="InterPro" id="IPR039163">
    <property type="entry name" value="EMC7"/>
</dbReference>
<dbReference type="InterPro" id="IPR019008">
    <property type="entry name" value="Beta_sandwich_EMC7"/>
</dbReference>
<dbReference type="GO" id="GO:0030246">
    <property type="term" value="F:carbohydrate binding"/>
    <property type="evidence" value="ECO:0007669"/>
    <property type="project" value="InterPro"/>
</dbReference>
<evidence type="ECO:0000256" key="9">
    <source>
        <dbReference type="SAM" id="SignalP"/>
    </source>
</evidence>
<evidence type="ECO:0000256" key="7">
    <source>
        <dbReference type="SAM" id="MobiDB-lite"/>
    </source>
</evidence>
<dbReference type="InterPro" id="IPR013784">
    <property type="entry name" value="Carb-bd-like_fold"/>
</dbReference>
<dbReference type="EMBL" id="HBHI01010973">
    <property type="protein sequence ID" value="CAD9666157.1"/>
    <property type="molecule type" value="Transcribed_RNA"/>
</dbReference>
<evidence type="ECO:0000256" key="4">
    <source>
        <dbReference type="ARBA" id="ARBA00022729"/>
    </source>
</evidence>
<comment type="similarity">
    <text evidence="2">Belongs to the EMC7 family.</text>
</comment>
<evidence type="ECO:0000256" key="6">
    <source>
        <dbReference type="ARBA" id="ARBA00023136"/>
    </source>
</evidence>
<dbReference type="PANTHER" id="PTHR13605">
    <property type="entry name" value="ER MEMBRANE PROTEIN COMPLEX SUBUNIT 7"/>
    <property type="match status" value="1"/>
</dbReference>
<evidence type="ECO:0000256" key="1">
    <source>
        <dbReference type="ARBA" id="ARBA00004167"/>
    </source>
</evidence>
<organism evidence="11">
    <name type="scientific">Eucampia antarctica</name>
    <dbReference type="NCBI Taxonomy" id="49252"/>
    <lineage>
        <taxon>Eukaryota</taxon>
        <taxon>Sar</taxon>
        <taxon>Stramenopiles</taxon>
        <taxon>Ochrophyta</taxon>
        <taxon>Bacillariophyta</taxon>
        <taxon>Mediophyceae</taxon>
        <taxon>Biddulphiophycidae</taxon>
        <taxon>Hemiaulales</taxon>
        <taxon>Hemiaulaceae</taxon>
        <taxon>Eucampia</taxon>
    </lineage>
</organism>
<feature type="compositionally biased region" description="Basic residues" evidence="7">
    <location>
        <begin position="219"/>
        <end position="234"/>
    </location>
</feature>
<proteinExistence type="inferred from homology"/>
<sequence>MMIAPLRYIYILSFSLWTIKCCFASSVDPTTTTTINGKIQLPDSLPKVEGKDSSLPSVVITLNHGEFSTYSTVADGEFSFQNVPPGVHVLDVHSPEYIFSQVKLQILPESIDEPKCIEYAYPGGTKHVITEIKPITLTAHGRYQYFEPKPTISVFALLKNPMVLMMIVGAGLMVAMPYMMEGLDDDQKDQMKKQMEAQQDPSKMISSLFGTGDAEKSTKTNKKLKDKGARKKRE</sequence>
<feature type="region of interest" description="Disordered" evidence="7">
    <location>
        <begin position="186"/>
        <end position="234"/>
    </location>
</feature>
<keyword evidence="6 8" id="KW-0472">Membrane</keyword>
<gene>
    <name evidence="11" type="ORF">EANT1437_LOCUS5624</name>
</gene>
<feature type="chain" id="PRO_5031427989" description="ER membrane protein complex subunit 7 beta-sandwich domain-containing protein" evidence="9">
    <location>
        <begin position="25"/>
        <end position="234"/>
    </location>
</feature>
<feature type="domain" description="ER membrane protein complex subunit 7 beta-sandwich" evidence="10">
    <location>
        <begin position="55"/>
        <end position="165"/>
    </location>
</feature>
<feature type="transmembrane region" description="Helical" evidence="8">
    <location>
        <begin position="162"/>
        <end position="183"/>
    </location>
</feature>
<dbReference type="Pfam" id="PF09430">
    <property type="entry name" value="EMC7_beta-sandw"/>
    <property type="match status" value="1"/>
</dbReference>
<keyword evidence="5 8" id="KW-1133">Transmembrane helix</keyword>
<evidence type="ECO:0000256" key="2">
    <source>
        <dbReference type="ARBA" id="ARBA00008880"/>
    </source>
</evidence>
<evidence type="ECO:0000259" key="10">
    <source>
        <dbReference type="Pfam" id="PF09430"/>
    </source>
</evidence>
<accession>A0A7S2W3I5</accession>
<comment type="subcellular location">
    <subcellularLocation>
        <location evidence="1">Membrane</location>
        <topology evidence="1">Single-pass membrane protein</topology>
    </subcellularLocation>
</comment>
<evidence type="ECO:0000256" key="5">
    <source>
        <dbReference type="ARBA" id="ARBA00022989"/>
    </source>
</evidence>
<keyword evidence="4 9" id="KW-0732">Signal</keyword>
<reference evidence="11" key="1">
    <citation type="submission" date="2021-01" db="EMBL/GenBank/DDBJ databases">
        <authorList>
            <person name="Corre E."/>
            <person name="Pelletier E."/>
            <person name="Niang G."/>
            <person name="Scheremetjew M."/>
            <person name="Finn R."/>
            <person name="Kale V."/>
            <person name="Holt S."/>
            <person name="Cochrane G."/>
            <person name="Meng A."/>
            <person name="Brown T."/>
            <person name="Cohen L."/>
        </authorList>
    </citation>
    <scope>NUCLEOTIDE SEQUENCE</scope>
    <source>
        <strain evidence="11">CCMP1452</strain>
    </source>
</reference>
<dbReference type="GO" id="GO:0072546">
    <property type="term" value="C:EMC complex"/>
    <property type="evidence" value="ECO:0007669"/>
    <property type="project" value="TreeGrafter"/>
</dbReference>
<dbReference type="SUPFAM" id="SSF49452">
    <property type="entry name" value="Starch-binding domain-like"/>
    <property type="match status" value="1"/>
</dbReference>
<evidence type="ECO:0000256" key="8">
    <source>
        <dbReference type="SAM" id="Phobius"/>
    </source>
</evidence>
<dbReference type="AlphaFoldDB" id="A0A7S2W3I5"/>
<protein>
    <recommendedName>
        <fullName evidence="10">ER membrane protein complex subunit 7 beta-sandwich domain-containing protein</fullName>
    </recommendedName>
</protein>
<name>A0A7S2W3I5_9STRA</name>
<keyword evidence="3 8" id="KW-0812">Transmembrane</keyword>
<evidence type="ECO:0000256" key="3">
    <source>
        <dbReference type="ARBA" id="ARBA00022692"/>
    </source>
</evidence>
<dbReference type="PANTHER" id="PTHR13605:SF4">
    <property type="entry name" value="ER MEMBRANE PROTEIN COMPLEX SUBUNIT 7"/>
    <property type="match status" value="1"/>
</dbReference>